<evidence type="ECO:0000313" key="3">
    <source>
        <dbReference type="EMBL" id="TLD70858.1"/>
    </source>
</evidence>
<evidence type="ECO:0000256" key="1">
    <source>
        <dbReference type="SAM" id="Coils"/>
    </source>
</evidence>
<comment type="caution">
    <text evidence="3">The sequence shown here is derived from an EMBL/GenBank/DDBJ whole genome shotgun (WGS) entry which is preliminary data.</text>
</comment>
<protein>
    <recommendedName>
        <fullName evidence="2">ATPase AAA-type core domain-containing protein</fullName>
    </recommendedName>
</protein>
<organism evidence="3 4">
    <name type="scientific">Phragmitibacter flavus</name>
    <dbReference type="NCBI Taxonomy" id="2576071"/>
    <lineage>
        <taxon>Bacteria</taxon>
        <taxon>Pseudomonadati</taxon>
        <taxon>Verrucomicrobiota</taxon>
        <taxon>Verrucomicrobiia</taxon>
        <taxon>Verrucomicrobiales</taxon>
        <taxon>Verrucomicrobiaceae</taxon>
        <taxon>Phragmitibacter</taxon>
    </lineage>
</organism>
<dbReference type="InterPro" id="IPR054787">
    <property type="entry name" value="TrlF_ATPase"/>
</dbReference>
<feature type="domain" description="ATPase AAA-type core" evidence="2">
    <location>
        <begin position="829"/>
        <end position="920"/>
    </location>
</feature>
<dbReference type="InterPro" id="IPR016195">
    <property type="entry name" value="Pol/histidinol_Pase-like"/>
</dbReference>
<feature type="coiled-coil region" evidence="1">
    <location>
        <begin position="484"/>
        <end position="511"/>
    </location>
</feature>
<dbReference type="PANTHER" id="PTHR32182:SF22">
    <property type="entry name" value="ATP-DEPENDENT ENDONUCLEASE, OLD FAMILY-RELATED"/>
    <property type="match status" value="1"/>
</dbReference>
<accession>A0A5R8KEY8</accession>
<reference evidence="3 4" key="1">
    <citation type="submission" date="2019-05" db="EMBL/GenBank/DDBJ databases">
        <title>Verrucobacter flavum gen. nov., sp. nov. a new member of the family Verrucomicrobiaceae.</title>
        <authorList>
            <person name="Szuroczki S."/>
            <person name="Abbaszade G."/>
            <person name="Szabo A."/>
            <person name="Felfoldi T."/>
            <person name="Schumann P."/>
            <person name="Boka K."/>
            <person name="Keki Z."/>
            <person name="Toumi M."/>
            <person name="Toth E."/>
        </authorList>
    </citation>
    <scope>NUCLEOTIDE SEQUENCE [LARGE SCALE GENOMIC DNA]</scope>
    <source>
        <strain evidence="3 4">MG-N-17</strain>
    </source>
</reference>
<dbReference type="Gene3D" id="3.40.50.300">
    <property type="entry name" value="P-loop containing nucleotide triphosphate hydrolases"/>
    <property type="match status" value="1"/>
</dbReference>
<dbReference type="Gene3D" id="3.20.20.140">
    <property type="entry name" value="Metal-dependent hydrolases"/>
    <property type="match status" value="1"/>
</dbReference>
<dbReference type="GO" id="GO:0006302">
    <property type="term" value="P:double-strand break repair"/>
    <property type="evidence" value="ECO:0007669"/>
    <property type="project" value="TreeGrafter"/>
</dbReference>
<dbReference type="GO" id="GO:0000731">
    <property type="term" value="P:DNA synthesis involved in DNA repair"/>
    <property type="evidence" value="ECO:0007669"/>
    <property type="project" value="TreeGrafter"/>
</dbReference>
<dbReference type="PANTHER" id="PTHR32182">
    <property type="entry name" value="DNA REPLICATION AND REPAIR PROTEIN RECF"/>
    <property type="match status" value="1"/>
</dbReference>
<dbReference type="InterPro" id="IPR027417">
    <property type="entry name" value="P-loop_NTPase"/>
</dbReference>
<feature type="coiled-coil region" evidence="1">
    <location>
        <begin position="669"/>
        <end position="696"/>
    </location>
</feature>
<dbReference type="EMBL" id="VAUV01000007">
    <property type="protein sequence ID" value="TLD70858.1"/>
    <property type="molecule type" value="Genomic_DNA"/>
</dbReference>
<dbReference type="InterPro" id="IPR003959">
    <property type="entry name" value="ATPase_AAA_core"/>
</dbReference>
<gene>
    <name evidence="3" type="ORF">FEM03_11165</name>
</gene>
<evidence type="ECO:0000259" key="2">
    <source>
        <dbReference type="Pfam" id="PF13304"/>
    </source>
</evidence>
<keyword evidence="4" id="KW-1185">Reference proteome</keyword>
<name>A0A5R8KEY8_9BACT</name>
<keyword evidence="1" id="KW-0175">Coiled coil</keyword>
<dbReference type="NCBIfam" id="NF045780">
    <property type="entry name" value="TrlF_fam_ATP"/>
    <property type="match status" value="1"/>
</dbReference>
<dbReference type="SUPFAM" id="SSF89550">
    <property type="entry name" value="PHP domain-like"/>
    <property type="match status" value="1"/>
</dbReference>
<evidence type="ECO:0000313" key="4">
    <source>
        <dbReference type="Proteomes" id="UP000306196"/>
    </source>
</evidence>
<dbReference type="AlphaFoldDB" id="A0A5R8KEY8"/>
<sequence>MDFHTHTPESDDYAGREQDAAVRASLKQQTPEDWLNYHMAAGLDAVVVTDHNTTGFIARLQTAYSTMDPNDVSFRPLVIFPGFELSVNGGLHLLAVFDPAKDLEDVSGVITACGYPPGARGRTDSGVCSKSMADCVRIIKEHGGLTIAAHIDEPCGLLWMDVPMDGRRYRNFRNQQGLSHSDALQQLATAGEVAANLLNFSPTVGQTLNLVLEAGLNALEVRDWSRLPESDIQRHPVLARLARVTGSDSHMPRDIGRNGFSMVHMTQPNLEGLRMAFADGSAIRSRGGDAVTGSWSIRPISSSDTTDWNVWPDHAVEKITIAQIKTAGRVTPLEMPLHPRLNVLVGGRGSGKSTFVHALRLATQRGRELPDYDRDTPVRESPAGDFWRWAQIPASRGQDGVILREASVIKVLYRSPAQAAELHWQASFLGQGARSSPPAVRVGELGSLPANEGGAYTPSRFPLSIYSQKQVLEMSRRPAGLMEIIDREQNVAALEEQLKQAIASYSATRAKIRELNATLANEAQDSASLKDILAELEKVQSDAVKDYQRRQAQARALFPNLKPDSPSLALAQELNEQADRLGLPDLPATLIQAADTVSVEAHALYQEAQRELDTVATQIRAQADAIQTVLTTLDQNLRSSAWFQACKDSKTAYDALLGTQTTTFDPARLTKLNQDRAQLETRLARHKGTKEEITRLQTSATEQLAAVHAARKAISTARESFVATHNANGTLLRLILAPMGAEASQVERTLREAMGVDGDKFSTSIEVSEEARTDSLLRVFQGAGAGEAGAAAVRQRILELIDSSENEQGFAALQNNLRSQLNTNPSRREAIETWLPEDHLKLEYRTAESTAWKSISQGSIGQQTAAVLSFLLSFGNEPLVLDQPEDDLDTRMIMSLIVEQVRTMKEHRQIIIVTHNPNIVVHGDADLVHAMVDNGGQVKRDEAASGGLQAKATRQFICDVMEGGTIAFRKRFDRMGREES</sequence>
<dbReference type="OrthoDB" id="9791620at2"/>
<dbReference type="SUPFAM" id="SSF52540">
    <property type="entry name" value="P-loop containing nucleoside triphosphate hydrolases"/>
    <property type="match status" value="1"/>
</dbReference>
<proteinExistence type="predicted"/>
<dbReference type="Pfam" id="PF13304">
    <property type="entry name" value="AAA_21"/>
    <property type="match status" value="1"/>
</dbReference>
<dbReference type="Proteomes" id="UP000306196">
    <property type="component" value="Unassembled WGS sequence"/>
</dbReference>